<dbReference type="Gene3D" id="3.40.50.1240">
    <property type="entry name" value="Phosphoglycerate mutase-like"/>
    <property type="match status" value="1"/>
</dbReference>
<name>A0ABD1GQW4_SALDI</name>
<reference evidence="1 2" key="1">
    <citation type="submission" date="2024-06" db="EMBL/GenBank/DDBJ databases">
        <title>A chromosome level genome sequence of Diviner's sage (Salvia divinorum).</title>
        <authorList>
            <person name="Ford S.A."/>
            <person name="Ro D.-K."/>
            <person name="Ness R.W."/>
            <person name="Phillips M.A."/>
        </authorList>
    </citation>
    <scope>NUCLEOTIDE SEQUENCE [LARGE SCALE GENOMIC DNA]</scope>
    <source>
        <strain evidence="1">SAF-2024a</strain>
        <tissue evidence="1">Leaf</tissue>
    </source>
</reference>
<dbReference type="EMBL" id="JBEAFC010000008">
    <property type="protein sequence ID" value="KAL1546502.1"/>
    <property type="molecule type" value="Genomic_DNA"/>
</dbReference>
<evidence type="ECO:0000313" key="2">
    <source>
        <dbReference type="Proteomes" id="UP001567538"/>
    </source>
</evidence>
<accession>A0ABD1GQW4</accession>
<comment type="caution">
    <text evidence="1">The sequence shown here is derived from an EMBL/GenBank/DDBJ whole genome shotgun (WGS) entry which is preliminary data.</text>
</comment>
<protein>
    <recommendedName>
        <fullName evidence="3">Phosphoglycerate mutase family protein</fullName>
    </recommendedName>
</protein>
<dbReference type="AlphaFoldDB" id="A0ABD1GQW4"/>
<proteinExistence type="predicted"/>
<dbReference type="PANTHER" id="PTHR16469">
    <property type="entry name" value="UBIQUITIN-ASSOCIATED AND SH3 DOMAIN-CONTAINING BA-RELATED"/>
    <property type="match status" value="1"/>
</dbReference>
<dbReference type="PIRSF" id="PIRSF015897">
    <property type="entry name" value="PRIB5"/>
    <property type="match status" value="1"/>
</dbReference>
<dbReference type="InterPro" id="IPR029033">
    <property type="entry name" value="His_PPase_superfam"/>
</dbReference>
<dbReference type="Pfam" id="PF00300">
    <property type="entry name" value="His_Phos_1"/>
    <property type="match status" value="1"/>
</dbReference>
<evidence type="ECO:0008006" key="3">
    <source>
        <dbReference type="Google" id="ProtNLM"/>
    </source>
</evidence>
<gene>
    <name evidence="1" type="ORF">AAHA92_23090</name>
</gene>
<dbReference type="CDD" id="cd07067">
    <property type="entry name" value="HP_PGM_like"/>
    <property type="match status" value="1"/>
</dbReference>
<dbReference type="PANTHER" id="PTHR16469:SF27">
    <property type="entry name" value="UBIQUITIN-ASSOCIATED AND SH3 DOMAIN-CONTAINING BA-RELATED"/>
    <property type="match status" value="1"/>
</dbReference>
<dbReference type="Proteomes" id="UP001567538">
    <property type="component" value="Unassembled WGS sequence"/>
</dbReference>
<dbReference type="InterPro" id="IPR013078">
    <property type="entry name" value="His_Pase_superF_clade-1"/>
</dbReference>
<dbReference type="SUPFAM" id="SSF53254">
    <property type="entry name" value="Phosphoglycerate mutase-like"/>
    <property type="match status" value="1"/>
</dbReference>
<dbReference type="InterPro" id="IPR012398">
    <property type="entry name" value="PRIB5"/>
</dbReference>
<sequence>MGLSDCDGSSQFRQNVVVMRHGDRLDNAVPLWAASAPRPWDPPLADDGHVRAYATGDKLKKQLSFPIHRVFVSPFLRCLQTASGVVSALCAVDNKSDDPNGLTSNGVVIDPSKIKVSMEYGLCEMMNSLAIRPNVAPKDGIFSFDNSQCESVLPAGTIDNTTEMVYEELPGWQETREGARDRYIQVITSLADKYPSENLLLVTHGEGVGTSIARCFEDVEVAEVEYCAYSVLQRSVVFEESKSFTAGQFKGSLKDLAGVQLMQVPET</sequence>
<keyword evidence="2" id="KW-1185">Reference proteome</keyword>
<dbReference type="InterPro" id="IPR051710">
    <property type="entry name" value="Phosphatase_SH3-domain"/>
</dbReference>
<evidence type="ECO:0000313" key="1">
    <source>
        <dbReference type="EMBL" id="KAL1546502.1"/>
    </source>
</evidence>
<organism evidence="1 2">
    <name type="scientific">Salvia divinorum</name>
    <name type="common">Maria pastora</name>
    <name type="synonym">Diviner's sage</name>
    <dbReference type="NCBI Taxonomy" id="28513"/>
    <lineage>
        <taxon>Eukaryota</taxon>
        <taxon>Viridiplantae</taxon>
        <taxon>Streptophyta</taxon>
        <taxon>Embryophyta</taxon>
        <taxon>Tracheophyta</taxon>
        <taxon>Spermatophyta</taxon>
        <taxon>Magnoliopsida</taxon>
        <taxon>eudicotyledons</taxon>
        <taxon>Gunneridae</taxon>
        <taxon>Pentapetalae</taxon>
        <taxon>asterids</taxon>
        <taxon>lamiids</taxon>
        <taxon>Lamiales</taxon>
        <taxon>Lamiaceae</taxon>
        <taxon>Nepetoideae</taxon>
        <taxon>Mentheae</taxon>
        <taxon>Salviinae</taxon>
        <taxon>Salvia</taxon>
        <taxon>Salvia subgen. Calosphace</taxon>
    </lineage>
</organism>